<feature type="transmembrane region" description="Helical" evidence="7">
    <location>
        <begin position="293"/>
        <end position="315"/>
    </location>
</feature>
<feature type="transmembrane region" description="Helical" evidence="7">
    <location>
        <begin position="209"/>
        <end position="236"/>
    </location>
</feature>
<dbReference type="EMBL" id="JBHSLW010000104">
    <property type="protein sequence ID" value="MFC5423734.1"/>
    <property type="molecule type" value="Genomic_DNA"/>
</dbReference>
<evidence type="ECO:0000256" key="5">
    <source>
        <dbReference type="ARBA" id="ARBA00023136"/>
    </source>
</evidence>
<keyword evidence="4 7" id="KW-1133">Transmembrane helix</keyword>
<feature type="transmembrane region" description="Helical" evidence="7">
    <location>
        <begin position="256"/>
        <end position="281"/>
    </location>
</feature>
<dbReference type="Pfam" id="PF02653">
    <property type="entry name" value="BPD_transp_2"/>
    <property type="match status" value="1"/>
</dbReference>
<keyword evidence="2" id="KW-1003">Cell membrane</keyword>
<keyword evidence="3 7" id="KW-0812">Transmembrane</keyword>
<sequence>MHDRLTQSMRASHLLALLFVLVSIGLAAMGAATGDTFYLRLGTEALIFAGLALSVDLLLGYSGALSLGQALYFGIGAYVSALTLMKVPSFWLAMGAALAATLVAAIIGGLIANRVRGVYFALITFGLAQVMAKVVYNTRELGASDGMIGIPVIEIGLGPFSVSAANPAGFFLLVLAFIMGLYALTAYLLDTPFGRVLTALKANERRVPFLGYSVWQARMAAYVLAGLIAGLSGALYPMLRGFVSPELMFFATSGNAVISVVLGGVGTLIGAIYGSVLLVILKSIIGSWTEHHLIVIGLLFMLCVMFLPKGLAGLVRPRIEVLLNRRTQTPPASAEPAGLSPIAVKSGSVS</sequence>
<dbReference type="PANTHER" id="PTHR30482:SF17">
    <property type="entry name" value="ABC TRANSPORTER ATP-BINDING PROTEIN"/>
    <property type="match status" value="1"/>
</dbReference>
<keyword evidence="9" id="KW-1185">Reference proteome</keyword>
<evidence type="ECO:0000256" key="6">
    <source>
        <dbReference type="SAM" id="MobiDB-lite"/>
    </source>
</evidence>
<protein>
    <submittedName>
        <fullName evidence="8">Branched-chain amino acid ABC transporter permease</fullName>
    </submittedName>
</protein>
<accession>A0ABW0J044</accession>
<evidence type="ECO:0000313" key="8">
    <source>
        <dbReference type="EMBL" id="MFC5423734.1"/>
    </source>
</evidence>
<organism evidence="8 9">
    <name type="scientific">Bosea eneae</name>
    <dbReference type="NCBI Taxonomy" id="151454"/>
    <lineage>
        <taxon>Bacteria</taxon>
        <taxon>Pseudomonadati</taxon>
        <taxon>Pseudomonadota</taxon>
        <taxon>Alphaproteobacteria</taxon>
        <taxon>Hyphomicrobiales</taxon>
        <taxon>Boseaceae</taxon>
        <taxon>Bosea</taxon>
    </lineage>
</organism>
<dbReference type="RefSeq" id="WP_173048870.1">
    <property type="nucleotide sequence ID" value="NZ_JBHSLW010000104.1"/>
</dbReference>
<evidence type="ECO:0000256" key="2">
    <source>
        <dbReference type="ARBA" id="ARBA00022475"/>
    </source>
</evidence>
<evidence type="ECO:0000256" key="3">
    <source>
        <dbReference type="ARBA" id="ARBA00022692"/>
    </source>
</evidence>
<feature type="transmembrane region" description="Helical" evidence="7">
    <location>
        <begin position="37"/>
        <end position="59"/>
    </location>
</feature>
<feature type="transmembrane region" description="Helical" evidence="7">
    <location>
        <begin position="168"/>
        <end position="189"/>
    </location>
</feature>
<feature type="transmembrane region" description="Helical" evidence="7">
    <location>
        <begin position="66"/>
        <end position="84"/>
    </location>
</feature>
<reference evidence="9" key="1">
    <citation type="journal article" date="2019" name="Int. J. Syst. Evol. Microbiol.">
        <title>The Global Catalogue of Microorganisms (GCM) 10K type strain sequencing project: providing services to taxonomists for standard genome sequencing and annotation.</title>
        <authorList>
            <consortium name="The Broad Institute Genomics Platform"/>
            <consortium name="The Broad Institute Genome Sequencing Center for Infectious Disease"/>
            <person name="Wu L."/>
            <person name="Ma J."/>
        </authorList>
    </citation>
    <scope>NUCLEOTIDE SEQUENCE [LARGE SCALE GENOMIC DNA]</scope>
    <source>
        <strain evidence="9">NCAIM B.01391</strain>
    </source>
</reference>
<name>A0ABW0J044_9HYPH</name>
<dbReference type="CDD" id="cd06581">
    <property type="entry name" value="TM_PBP1_LivM_like"/>
    <property type="match status" value="1"/>
</dbReference>
<comment type="subcellular location">
    <subcellularLocation>
        <location evidence="1">Cell membrane</location>
        <topology evidence="1">Multi-pass membrane protein</topology>
    </subcellularLocation>
</comment>
<evidence type="ECO:0000256" key="4">
    <source>
        <dbReference type="ARBA" id="ARBA00022989"/>
    </source>
</evidence>
<evidence type="ECO:0000313" key="9">
    <source>
        <dbReference type="Proteomes" id="UP001596053"/>
    </source>
</evidence>
<feature type="transmembrane region" description="Helical" evidence="7">
    <location>
        <begin position="90"/>
        <end position="111"/>
    </location>
</feature>
<feature type="region of interest" description="Disordered" evidence="6">
    <location>
        <begin position="329"/>
        <end position="350"/>
    </location>
</feature>
<dbReference type="Proteomes" id="UP001596053">
    <property type="component" value="Unassembled WGS sequence"/>
</dbReference>
<dbReference type="InterPro" id="IPR001851">
    <property type="entry name" value="ABC_transp_permease"/>
</dbReference>
<evidence type="ECO:0000256" key="1">
    <source>
        <dbReference type="ARBA" id="ARBA00004651"/>
    </source>
</evidence>
<evidence type="ECO:0000256" key="7">
    <source>
        <dbReference type="SAM" id="Phobius"/>
    </source>
</evidence>
<keyword evidence="5 7" id="KW-0472">Membrane</keyword>
<gene>
    <name evidence="8" type="ORF">ACFPOB_29820</name>
</gene>
<comment type="caution">
    <text evidence="8">The sequence shown here is derived from an EMBL/GenBank/DDBJ whole genome shotgun (WGS) entry which is preliminary data.</text>
</comment>
<feature type="transmembrane region" description="Helical" evidence="7">
    <location>
        <begin position="118"/>
        <end position="136"/>
    </location>
</feature>
<dbReference type="InterPro" id="IPR043428">
    <property type="entry name" value="LivM-like"/>
</dbReference>
<proteinExistence type="predicted"/>
<dbReference type="PANTHER" id="PTHR30482">
    <property type="entry name" value="HIGH-AFFINITY BRANCHED-CHAIN AMINO ACID TRANSPORT SYSTEM PERMEASE"/>
    <property type="match status" value="1"/>
</dbReference>